<dbReference type="AlphaFoldDB" id="A0A914WRA8"/>
<dbReference type="CDD" id="cd16029">
    <property type="entry name" value="4-S"/>
    <property type="match status" value="1"/>
</dbReference>
<keyword evidence="6" id="KW-0325">Glycoprotein</keyword>
<comment type="cofactor">
    <cofactor evidence="1">
        <name>Ca(2+)</name>
        <dbReference type="ChEBI" id="CHEBI:29108"/>
    </cofactor>
</comment>
<proteinExistence type="inferred from homology"/>
<reference evidence="9" key="1">
    <citation type="submission" date="2022-11" db="UniProtKB">
        <authorList>
            <consortium name="WormBaseParasite"/>
        </authorList>
    </citation>
    <scope>IDENTIFICATION</scope>
</reference>
<dbReference type="GO" id="GO:0046872">
    <property type="term" value="F:metal ion binding"/>
    <property type="evidence" value="ECO:0007669"/>
    <property type="project" value="UniProtKB-KW"/>
</dbReference>
<dbReference type="PANTHER" id="PTHR10342">
    <property type="entry name" value="ARYLSULFATASE"/>
    <property type="match status" value="1"/>
</dbReference>
<name>A0A914WRA8_9BILA</name>
<evidence type="ECO:0000256" key="3">
    <source>
        <dbReference type="ARBA" id="ARBA00022723"/>
    </source>
</evidence>
<protein>
    <submittedName>
        <fullName evidence="9">Sulfatase N-terminal domain-containing protein</fullName>
    </submittedName>
</protein>
<evidence type="ECO:0000256" key="4">
    <source>
        <dbReference type="ARBA" id="ARBA00022801"/>
    </source>
</evidence>
<dbReference type="WBParaSite" id="PSAMB.scaffold498size49261.g6464.t1">
    <property type="protein sequence ID" value="PSAMB.scaffold498size49261.g6464.t1"/>
    <property type="gene ID" value="PSAMB.scaffold498size49261.g6464"/>
</dbReference>
<dbReference type="PANTHER" id="PTHR10342:SF274">
    <property type="entry name" value="ARYLSULFATASE B"/>
    <property type="match status" value="1"/>
</dbReference>
<comment type="similarity">
    <text evidence="2">Belongs to the sulfatase family.</text>
</comment>
<evidence type="ECO:0000256" key="2">
    <source>
        <dbReference type="ARBA" id="ARBA00008779"/>
    </source>
</evidence>
<keyword evidence="4" id="KW-0378">Hydrolase</keyword>
<dbReference type="GO" id="GO:0008484">
    <property type="term" value="F:sulfuric ester hydrolase activity"/>
    <property type="evidence" value="ECO:0007669"/>
    <property type="project" value="InterPro"/>
</dbReference>
<dbReference type="SUPFAM" id="SSF53649">
    <property type="entry name" value="Alkaline phosphatase-like"/>
    <property type="match status" value="1"/>
</dbReference>
<keyword evidence="5" id="KW-0106">Calcium</keyword>
<accession>A0A914WRA8</accession>
<organism evidence="8 9">
    <name type="scientific">Plectus sambesii</name>
    <dbReference type="NCBI Taxonomy" id="2011161"/>
    <lineage>
        <taxon>Eukaryota</taxon>
        <taxon>Metazoa</taxon>
        <taxon>Ecdysozoa</taxon>
        <taxon>Nematoda</taxon>
        <taxon>Chromadorea</taxon>
        <taxon>Plectida</taxon>
        <taxon>Plectina</taxon>
        <taxon>Plectoidea</taxon>
        <taxon>Plectidae</taxon>
        <taxon>Plectus</taxon>
    </lineage>
</organism>
<dbReference type="Gene3D" id="3.30.1120.10">
    <property type="match status" value="1"/>
</dbReference>
<dbReference type="InterPro" id="IPR017850">
    <property type="entry name" value="Alkaline_phosphatase_core_sf"/>
</dbReference>
<dbReference type="Pfam" id="PF00884">
    <property type="entry name" value="Sulfatase"/>
    <property type="match status" value="1"/>
</dbReference>
<evidence type="ECO:0000313" key="9">
    <source>
        <dbReference type="WBParaSite" id="PSAMB.scaffold498size49261.g6464.t1"/>
    </source>
</evidence>
<keyword evidence="8" id="KW-1185">Reference proteome</keyword>
<evidence type="ECO:0000256" key="5">
    <source>
        <dbReference type="ARBA" id="ARBA00022837"/>
    </source>
</evidence>
<dbReference type="InterPro" id="IPR000917">
    <property type="entry name" value="Sulfatase_N"/>
</dbReference>
<dbReference type="InterPro" id="IPR024607">
    <property type="entry name" value="Sulfatase_CS"/>
</dbReference>
<evidence type="ECO:0000256" key="6">
    <source>
        <dbReference type="ARBA" id="ARBA00023180"/>
    </source>
</evidence>
<dbReference type="Proteomes" id="UP000887566">
    <property type="component" value="Unplaced"/>
</dbReference>
<evidence type="ECO:0000313" key="8">
    <source>
        <dbReference type="Proteomes" id="UP000887566"/>
    </source>
</evidence>
<feature type="domain" description="Sulfatase N-terminal" evidence="7">
    <location>
        <begin position="37"/>
        <end position="358"/>
    </location>
</feature>
<keyword evidence="3" id="KW-0479">Metal-binding</keyword>
<dbReference type="InterPro" id="IPR047115">
    <property type="entry name" value="ARSB"/>
</dbReference>
<dbReference type="PROSITE" id="PS00149">
    <property type="entry name" value="SULFATASE_2"/>
    <property type="match status" value="1"/>
</dbReference>
<evidence type="ECO:0000259" key="7">
    <source>
        <dbReference type="Pfam" id="PF00884"/>
    </source>
</evidence>
<evidence type="ECO:0000256" key="1">
    <source>
        <dbReference type="ARBA" id="ARBA00001913"/>
    </source>
</evidence>
<sequence length="494" mass="56056">MNDLPSASKQLVYALLIAVQLVTCCFGAIGKATPKKPNIVFILADDLGWNDVDWHDPTLHSPHLNALAHGPHSAQLNFAYVNQLCSPTRSALLSGYYPFHLGTQHGTFWWMEPTGVPVKYSFFPERLQDQGYGTYMVGKWHIGYCKHDFLPTRRGFDKFRGYYCGLEDYYKHGMFNTRGFNFTGLDFWEDTPDSFKADWNQFEQYSTEVYANESVKMLQQHDKAKPFFLYLAFQAVHNPMQAPDKYLVDCAHIEREERRIFCGMVNAMDQAVGKVVKELKTLGLYENTIIIFSSDNGGDTMWGGNNYPLRGNKDTLWEGGTRIVSFVHSPKYITVGGTRSKLFSIVDWYATILAMSGIDLDGYGDGFNYWPMIANNSNIFERKRLVYNVDGSTAAIREGQYKLIVGNPGRPADWVKPTESGKIGPPFNQTIWLFDISRDPLELRDLSRTKPRTVNRLLQKLKAIAATGSPDIHMPLDARGDPKRFNGTFASGWC</sequence>
<dbReference type="Gene3D" id="3.40.720.10">
    <property type="entry name" value="Alkaline Phosphatase, subunit A"/>
    <property type="match status" value="1"/>
</dbReference>